<proteinExistence type="predicted"/>
<name>A0A7W6RFQ6_9PROT</name>
<dbReference type="SUPFAM" id="SSF51120">
    <property type="entry name" value="beta-Roll"/>
    <property type="match status" value="1"/>
</dbReference>
<dbReference type="RefSeq" id="WP_184046108.1">
    <property type="nucleotide sequence ID" value="NZ_JACIGK010000021.1"/>
</dbReference>
<accession>A0A7W6RFQ6</accession>
<dbReference type="GO" id="GO:0005615">
    <property type="term" value="C:extracellular space"/>
    <property type="evidence" value="ECO:0007669"/>
    <property type="project" value="InterPro"/>
</dbReference>
<reference evidence="1 2" key="1">
    <citation type="submission" date="2020-08" db="EMBL/GenBank/DDBJ databases">
        <title>Genome sequencing of Purple Non-Sulfur Bacteria from various extreme environments.</title>
        <authorList>
            <person name="Mayer M."/>
        </authorList>
    </citation>
    <scope>NUCLEOTIDE SEQUENCE [LARGE SCALE GENOMIC DNA]</scope>
    <source>
        <strain evidence="1 2">JA131</strain>
    </source>
</reference>
<keyword evidence="2" id="KW-1185">Reference proteome</keyword>
<dbReference type="InterPro" id="IPR011049">
    <property type="entry name" value="Serralysin-like_metalloprot_C"/>
</dbReference>
<gene>
    <name evidence="1" type="ORF">GGD89_002714</name>
</gene>
<dbReference type="Proteomes" id="UP000554286">
    <property type="component" value="Unassembled WGS sequence"/>
</dbReference>
<organism evidence="1 2">
    <name type="scientific">Roseospira visakhapatnamensis</name>
    <dbReference type="NCBI Taxonomy" id="390880"/>
    <lineage>
        <taxon>Bacteria</taxon>
        <taxon>Pseudomonadati</taxon>
        <taxon>Pseudomonadota</taxon>
        <taxon>Alphaproteobacteria</taxon>
        <taxon>Rhodospirillales</taxon>
        <taxon>Rhodospirillaceae</taxon>
        <taxon>Roseospira</taxon>
    </lineage>
</organism>
<evidence type="ECO:0000313" key="2">
    <source>
        <dbReference type="Proteomes" id="UP000554286"/>
    </source>
</evidence>
<protein>
    <recommendedName>
        <fullName evidence="3">Hemolysin type calcium-binding protein</fullName>
    </recommendedName>
</protein>
<dbReference type="PROSITE" id="PS00330">
    <property type="entry name" value="HEMOLYSIN_CALCIUM"/>
    <property type="match status" value="2"/>
</dbReference>
<dbReference type="Gene3D" id="2.150.10.10">
    <property type="entry name" value="Serralysin-like metalloprotease, C-terminal"/>
    <property type="match status" value="1"/>
</dbReference>
<dbReference type="InterPro" id="IPR001343">
    <property type="entry name" value="Hemolysn_Ca-bd"/>
</dbReference>
<dbReference type="Pfam" id="PF00353">
    <property type="entry name" value="HemolysinCabind"/>
    <property type="match status" value="1"/>
</dbReference>
<evidence type="ECO:0008006" key="3">
    <source>
        <dbReference type="Google" id="ProtNLM"/>
    </source>
</evidence>
<comment type="caution">
    <text evidence="1">The sequence shown here is derived from an EMBL/GenBank/DDBJ whole genome shotgun (WGS) entry which is preliminary data.</text>
</comment>
<evidence type="ECO:0000313" key="1">
    <source>
        <dbReference type="EMBL" id="MBB4267073.1"/>
    </source>
</evidence>
<dbReference type="PRINTS" id="PR00313">
    <property type="entry name" value="CABNDNGRPT"/>
</dbReference>
<dbReference type="GO" id="GO:0005509">
    <property type="term" value="F:calcium ion binding"/>
    <property type="evidence" value="ECO:0007669"/>
    <property type="project" value="InterPro"/>
</dbReference>
<dbReference type="InterPro" id="IPR018511">
    <property type="entry name" value="Hemolysin-typ_Ca-bd_CS"/>
</dbReference>
<sequence length="466" mass="47954">MADLAAFFNEGFYLRTNEDVRAGVATGTFSSAYEHFLIHGMAEGRSPNRYFDTDYYLSRNEDVAAAVEAGSITAYAHFVNHGNMELRSPTAFFDVDWYLTNNNDVAVKVYRGELTAYGHFYANGTGELREVSPFFSPTAYLAANPDVTGPPLEHFAEFGIAETRDLGNGITMGLFAQDSTFTDALFTGDFAGAFARVTAVAPFLSTFEAPAGYVYPSTLTAPEGFTSSAVTLVRPAGLSEVTVPDTFSQLVVGQDPATGTLTLGGTGDSAGVTVDLTVPRIVDGDDALPLRSGFTPRTVDASAMEAAALTVVGGDAAETVTGTAQADTLSGNGGDDVLAGGAGTDTLTGGDGADVFVLASAAAEDADTITDFATGTDKVRLSDAVFTLTGAAGDALAAGDYAEATDATALGTLEATTQAEEIIVLLDSGRIYHNPDGADAGGLVLIGVLTLNGAAVDPALADFVLG</sequence>
<dbReference type="AlphaFoldDB" id="A0A7W6RFQ6"/>
<dbReference type="EMBL" id="JACIGK010000021">
    <property type="protein sequence ID" value="MBB4267073.1"/>
    <property type="molecule type" value="Genomic_DNA"/>
</dbReference>